<sequence>MRVLYTFIEEEKHQYLLDKYLKMNSNEFNARISKFRRWQDAQLSLVGRILLKYGLNTYFGIQNFEIGRTLDHKPFLKNKNLHFNISHAGNLVVCCIHEFPIGIDVEHINPGTNYEEFKFQMTDKEFDAIQFSEDKLKAFFMYWTEKEAVIKAHGKGLLIPLESFEINQNKTIIENETLYLKEIFIDEKYQCCVAAYEDIRQKTICIEHLNMNKL</sequence>
<dbReference type="Gene3D" id="3.90.470.20">
    <property type="entry name" value="4'-phosphopantetheinyl transferase domain"/>
    <property type="match status" value="2"/>
</dbReference>
<evidence type="ECO:0000313" key="6">
    <source>
        <dbReference type="Proteomes" id="UP000028709"/>
    </source>
</evidence>
<keyword evidence="6" id="KW-1185">Reference proteome</keyword>
<dbReference type="Proteomes" id="UP000028709">
    <property type="component" value="Unassembled WGS sequence"/>
</dbReference>
<comment type="similarity">
    <text evidence="1">Belongs to the P-Pant transferase superfamily. Gsp/Sfp/HetI/AcpT family.</text>
</comment>
<dbReference type="InterPro" id="IPR055066">
    <property type="entry name" value="AASDHPPT_N"/>
</dbReference>
<feature type="domain" description="4'-phosphopantetheinyl transferase N-terminal" evidence="4">
    <location>
        <begin position="25"/>
        <end position="94"/>
    </location>
</feature>
<reference evidence="5 6" key="1">
    <citation type="submission" date="2014-07" db="EMBL/GenBank/DDBJ databases">
        <title>Genome of Chryseobacterium piperi CTM.</title>
        <authorList>
            <person name="Pipes S.E."/>
            <person name="Stropko S.J."/>
            <person name="Newman J.D."/>
        </authorList>
    </citation>
    <scope>NUCLEOTIDE SEQUENCE [LARGE SCALE GENOMIC DNA]</scope>
    <source>
        <strain evidence="5 6">CTM</strain>
    </source>
</reference>
<dbReference type="GO" id="GO:0008897">
    <property type="term" value="F:holo-[acyl-carrier-protein] synthase activity"/>
    <property type="evidence" value="ECO:0007669"/>
    <property type="project" value="InterPro"/>
</dbReference>
<proteinExistence type="inferred from homology"/>
<dbReference type="Pfam" id="PF01648">
    <property type="entry name" value="ACPS"/>
    <property type="match status" value="1"/>
</dbReference>
<evidence type="ECO:0000313" key="5">
    <source>
        <dbReference type="EMBL" id="KFF29534.1"/>
    </source>
</evidence>
<comment type="caution">
    <text evidence="5">The sequence shown here is derived from an EMBL/GenBank/DDBJ whole genome shotgun (WGS) entry which is preliminary data.</text>
</comment>
<protein>
    <submittedName>
        <fullName evidence="5">Uncharacterized protein</fullName>
    </submittedName>
</protein>
<evidence type="ECO:0000256" key="2">
    <source>
        <dbReference type="ARBA" id="ARBA00022679"/>
    </source>
</evidence>
<dbReference type="STRING" id="558152.IQ37_04730"/>
<dbReference type="PANTHER" id="PTHR12215:SF10">
    <property type="entry name" value="L-AMINOADIPATE-SEMIALDEHYDE DEHYDROGENASE-PHOSPHOPANTETHEINYL TRANSFERASE"/>
    <property type="match status" value="1"/>
</dbReference>
<organism evidence="5 6">
    <name type="scientific">Chryseobacterium piperi</name>
    <dbReference type="NCBI Taxonomy" id="558152"/>
    <lineage>
        <taxon>Bacteria</taxon>
        <taxon>Pseudomonadati</taxon>
        <taxon>Bacteroidota</taxon>
        <taxon>Flavobacteriia</taxon>
        <taxon>Flavobacteriales</taxon>
        <taxon>Weeksellaceae</taxon>
        <taxon>Chryseobacterium group</taxon>
        <taxon>Chryseobacterium</taxon>
    </lineage>
</organism>
<dbReference type="InterPro" id="IPR008278">
    <property type="entry name" value="4-PPantetheinyl_Trfase_dom"/>
</dbReference>
<dbReference type="SUPFAM" id="SSF56214">
    <property type="entry name" value="4'-phosphopantetheinyl transferase"/>
    <property type="match status" value="2"/>
</dbReference>
<evidence type="ECO:0000259" key="4">
    <source>
        <dbReference type="Pfam" id="PF22624"/>
    </source>
</evidence>
<feature type="domain" description="4'-phosphopantetheinyl transferase" evidence="3">
    <location>
        <begin position="100"/>
        <end position="190"/>
    </location>
</feature>
<dbReference type="eggNOG" id="COG2091">
    <property type="taxonomic scope" value="Bacteria"/>
</dbReference>
<dbReference type="AlphaFoldDB" id="A0A086BKS0"/>
<dbReference type="GO" id="GO:0019878">
    <property type="term" value="P:lysine biosynthetic process via aminoadipic acid"/>
    <property type="evidence" value="ECO:0007669"/>
    <property type="project" value="TreeGrafter"/>
</dbReference>
<accession>A0A086BKS0</accession>
<dbReference type="InterPro" id="IPR037143">
    <property type="entry name" value="4-PPantetheinyl_Trfase_dom_sf"/>
</dbReference>
<gene>
    <name evidence="5" type="ORF">IQ37_04730</name>
</gene>
<evidence type="ECO:0000256" key="1">
    <source>
        <dbReference type="ARBA" id="ARBA00010990"/>
    </source>
</evidence>
<keyword evidence="2" id="KW-0808">Transferase</keyword>
<dbReference type="KEGG" id="cpip:CJF12_08775"/>
<dbReference type="GO" id="GO:0005829">
    <property type="term" value="C:cytosol"/>
    <property type="evidence" value="ECO:0007669"/>
    <property type="project" value="TreeGrafter"/>
</dbReference>
<dbReference type="PANTHER" id="PTHR12215">
    <property type="entry name" value="PHOSPHOPANTETHEINE TRANSFERASE"/>
    <property type="match status" value="1"/>
</dbReference>
<dbReference type="InterPro" id="IPR050559">
    <property type="entry name" value="P-Pant_transferase_sf"/>
</dbReference>
<dbReference type="Pfam" id="PF22624">
    <property type="entry name" value="AASDHPPT_N"/>
    <property type="match status" value="1"/>
</dbReference>
<dbReference type="EMBL" id="JPRJ01000005">
    <property type="protein sequence ID" value="KFF29534.1"/>
    <property type="molecule type" value="Genomic_DNA"/>
</dbReference>
<dbReference type="OrthoDB" id="9808281at2"/>
<name>A0A086BKS0_9FLAO</name>
<evidence type="ECO:0000259" key="3">
    <source>
        <dbReference type="Pfam" id="PF01648"/>
    </source>
</evidence>
<dbReference type="GO" id="GO:0000287">
    <property type="term" value="F:magnesium ion binding"/>
    <property type="evidence" value="ECO:0007669"/>
    <property type="project" value="InterPro"/>
</dbReference>